<proteinExistence type="predicted"/>
<dbReference type="GO" id="GO:0005509">
    <property type="term" value="F:calcium ion binding"/>
    <property type="evidence" value="ECO:0007669"/>
    <property type="project" value="InterPro"/>
</dbReference>
<feature type="region of interest" description="Disordered" evidence="1">
    <location>
        <begin position="1"/>
        <end position="23"/>
    </location>
</feature>
<keyword evidence="2" id="KW-0812">Transmembrane</keyword>
<keyword evidence="2" id="KW-0472">Membrane</keyword>
<name>A0A1J5T7J2_9ARCH</name>
<dbReference type="PANTHER" id="PTHR39327">
    <property type="match status" value="1"/>
</dbReference>
<accession>A0A1J5T7J2</accession>
<dbReference type="Proteomes" id="UP000183815">
    <property type="component" value="Unassembled WGS sequence"/>
</dbReference>
<comment type="caution">
    <text evidence="3">The sequence shown here is derived from an EMBL/GenBank/DDBJ whole genome shotgun (WGS) entry which is preliminary data.</text>
</comment>
<dbReference type="Gene3D" id="3.10.620.30">
    <property type="match status" value="1"/>
</dbReference>
<dbReference type="EMBL" id="MIYU01000015">
    <property type="protein sequence ID" value="OIR16091.1"/>
    <property type="molecule type" value="Genomic_DNA"/>
</dbReference>
<dbReference type="InterPro" id="IPR010319">
    <property type="entry name" value="Transglutaminase-like_Cys_pept"/>
</dbReference>
<gene>
    <name evidence="3" type="ORF">BEU04_05005</name>
</gene>
<feature type="compositionally biased region" description="Acidic residues" evidence="1">
    <location>
        <begin position="76"/>
        <end position="96"/>
    </location>
</feature>
<dbReference type="SUPFAM" id="SSF103647">
    <property type="entry name" value="TSP type-3 repeat"/>
    <property type="match status" value="1"/>
</dbReference>
<protein>
    <recommendedName>
        <fullName evidence="5">Transglutaminase-like domain-containing protein</fullName>
    </recommendedName>
</protein>
<evidence type="ECO:0008006" key="5">
    <source>
        <dbReference type="Google" id="ProtNLM"/>
    </source>
</evidence>
<dbReference type="PANTHER" id="PTHR39327:SF1">
    <property type="entry name" value="BLR5470 PROTEIN"/>
    <property type="match status" value="1"/>
</dbReference>
<dbReference type="Gene3D" id="4.10.1080.10">
    <property type="entry name" value="TSP type-3 repeat"/>
    <property type="match status" value="1"/>
</dbReference>
<dbReference type="AlphaFoldDB" id="A0A1J5T7J2"/>
<reference evidence="3 4" key="1">
    <citation type="submission" date="2016-08" db="EMBL/GenBank/DDBJ databases">
        <title>New Insights into Marine Group III Euryarchaeota, from dark to light.</title>
        <authorList>
            <person name="Haro-Moreno J.M."/>
            <person name="Rodriguez-Valera F."/>
            <person name="Lopez-Garcia P."/>
            <person name="Moreira D."/>
            <person name="Martin-Cuadrado A.B."/>
        </authorList>
    </citation>
    <scope>NUCLEOTIDE SEQUENCE [LARGE SCALE GENOMIC DNA]</scope>
    <source>
        <strain evidence="3">CG-Bathy1</strain>
    </source>
</reference>
<evidence type="ECO:0000313" key="3">
    <source>
        <dbReference type="EMBL" id="OIR16091.1"/>
    </source>
</evidence>
<sequence length="446" mass="50203">MEKEESNLAYEENPFLLDEEPSPDSPSWISIIIIAIMLLSLLPAGFWVQNQIDFLLDSDGDGVPNSEDKFPYDATESTDWDGDGFGDNIDPDDDNDGYSDNIDLDPLYDLSVVFNFNWVNLSTEISGRPTFFFQLYQEDKELKQFDEEGSPFEAQWQVPYDLSIDFEVNVPDIQSEHSFNIRLYQAKWSTPQLLDLDGSNDTYGITFSYNLINETWSGDDDDGFVDGALDNLTDEPDAQMSYSVSTSYFGYVKTYTWSYGGKEYVMSYNFDPTIYASYVAQDHRINHEDDYIEFATPEDETMILISEQLHRIAQENALSVNEEAQYLLSFVQSLKYAEDNVTAGLGEYPRFPVETLVDELGDCEDTSILLITIAEILGIDSVLILIPEAFPDAGHAAVGLALDGISGTYYELDGAEYFYAETTAVGWQIGEIPDMDSSSAILYPVS</sequence>
<keyword evidence="2" id="KW-1133">Transmembrane helix</keyword>
<evidence type="ECO:0000256" key="1">
    <source>
        <dbReference type="SAM" id="MobiDB-lite"/>
    </source>
</evidence>
<feature type="region of interest" description="Disordered" evidence="1">
    <location>
        <begin position="65"/>
        <end position="96"/>
    </location>
</feature>
<organism evidence="3 4">
    <name type="scientific">Marine Group III euryarchaeote CG-Bathy1</name>
    <dbReference type="NCBI Taxonomy" id="1889001"/>
    <lineage>
        <taxon>Archaea</taxon>
        <taxon>Methanobacteriati</taxon>
        <taxon>Thermoplasmatota</taxon>
        <taxon>Thermoplasmata</taxon>
        <taxon>Candidatus Thermoprofundales</taxon>
    </lineage>
</organism>
<dbReference type="InterPro" id="IPR028974">
    <property type="entry name" value="TSP_type-3_rpt"/>
</dbReference>
<evidence type="ECO:0000256" key="2">
    <source>
        <dbReference type="SAM" id="Phobius"/>
    </source>
</evidence>
<feature type="transmembrane region" description="Helical" evidence="2">
    <location>
        <begin position="28"/>
        <end position="48"/>
    </location>
</feature>
<evidence type="ECO:0000313" key="4">
    <source>
        <dbReference type="Proteomes" id="UP000183815"/>
    </source>
</evidence>